<dbReference type="Pfam" id="PF16099">
    <property type="entry name" value="RMI1_C"/>
    <property type="match status" value="1"/>
</dbReference>
<dbReference type="InterPro" id="IPR032199">
    <property type="entry name" value="RMI1_C"/>
</dbReference>
<dbReference type="VEuPathDB" id="VectorBase:CSON005892"/>
<comment type="subcellular location">
    <subcellularLocation>
        <location evidence="1">Nucleus</location>
    </subcellularLocation>
</comment>
<protein>
    <recommendedName>
        <fullName evidence="3">RecQ-mediated genome instability protein 1</fullName>
    </recommendedName>
</protein>
<evidence type="ECO:0000256" key="6">
    <source>
        <dbReference type="ARBA" id="ARBA00024977"/>
    </source>
</evidence>
<dbReference type="EMBL" id="UFQT01000226">
    <property type="protein sequence ID" value="SSX22055.1"/>
    <property type="molecule type" value="Genomic_DNA"/>
</dbReference>
<comment type="function">
    <text evidence="6">Essential component of the RMI complex, a complex that plays an important role in the processing of homologous recombination intermediates to limit DNA crossover formation in cells. Promotes TOP3A binding to double Holliday junctions (DHJ) and hence stimulates TOP3A-mediated dissolution. Required for BLM phosphorylation during mitosis. Within the BLM complex, required for BLM and TOP3A stability.</text>
</comment>
<evidence type="ECO:0000259" key="9">
    <source>
        <dbReference type="Pfam" id="PF16099"/>
    </source>
</evidence>
<dbReference type="SMART" id="SM01161">
    <property type="entry name" value="DUF1767"/>
    <property type="match status" value="1"/>
</dbReference>
<dbReference type="InterPro" id="IPR044881">
    <property type="entry name" value="RMI1_N_N_sf"/>
</dbReference>
<feature type="domain" description="RMI1 N-terminal" evidence="10">
    <location>
        <begin position="36"/>
        <end position="80"/>
    </location>
</feature>
<evidence type="ECO:0000256" key="4">
    <source>
        <dbReference type="ARBA" id="ARBA00022705"/>
    </source>
</evidence>
<feature type="compositionally biased region" description="Polar residues" evidence="7">
    <location>
        <begin position="381"/>
        <end position="396"/>
    </location>
</feature>
<feature type="domain" description="RecQ-mediated genome instability protein 1 C-terminal OB-fold" evidence="9">
    <location>
        <begin position="464"/>
        <end position="566"/>
    </location>
</feature>
<dbReference type="PANTHER" id="PTHR14790:SF15">
    <property type="entry name" value="RECQ-MEDIATED GENOME INSTABILITY PROTEIN 1"/>
    <property type="match status" value="1"/>
</dbReference>
<gene>
    <name evidence="11" type="primary">CSON005892</name>
</gene>
<dbReference type="Gene3D" id="2.40.50.770">
    <property type="entry name" value="RecQ-mediated genome instability protein Rmi1, C-terminal domain"/>
    <property type="match status" value="1"/>
</dbReference>
<reference evidence="12" key="2">
    <citation type="submission" date="2018-07" db="EMBL/GenBank/DDBJ databases">
        <authorList>
            <person name="Quirk P.G."/>
            <person name="Krulwich T.A."/>
        </authorList>
    </citation>
    <scope>NUCLEOTIDE SEQUENCE</scope>
</reference>
<evidence type="ECO:0000256" key="7">
    <source>
        <dbReference type="SAM" id="MobiDB-lite"/>
    </source>
</evidence>
<dbReference type="GO" id="GO:0006260">
    <property type="term" value="P:DNA replication"/>
    <property type="evidence" value="ECO:0007669"/>
    <property type="project" value="UniProtKB-KW"/>
</dbReference>
<dbReference type="Gene3D" id="1.10.8.1020">
    <property type="entry name" value="RecQ-mediated genome instability protein 1, N-terminal domain"/>
    <property type="match status" value="1"/>
</dbReference>
<evidence type="ECO:0000313" key="12">
    <source>
        <dbReference type="EMBL" id="SSX22055.1"/>
    </source>
</evidence>
<proteinExistence type="inferred from homology"/>
<evidence type="ECO:0000256" key="5">
    <source>
        <dbReference type="ARBA" id="ARBA00023242"/>
    </source>
</evidence>
<dbReference type="InterPro" id="IPR013894">
    <property type="entry name" value="RMI1_OB"/>
</dbReference>
<name>A0A336KE44_CULSO</name>
<feature type="domain" description="RecQ mediated genome instability protein 1 OB-fold" evidence="8">
    <location>
        <begin position="96"/>
        <end position="220"/>
    </location>
</feature>
<dbReference type="EMBL" id="UFQS01000226">
    <property type="protein sequence ID" value="SSX01675.1"/>
    <property type="molecule type" value="Genomic_DNA"/>
</dbReference>
<accession>A0A336KE44</accession>
<dbReference type="AlphaFoldDB" id="A0A336KE44"/>
<evidence type="ECO:0000256" key="1">
    <source>
        <dbReference type="ARBA" id="ARBA00004123"/>
    </source>
</evidence>
<evidence type="ECO:0000313" key="11">
    <source>
        <dbReference type="EMBL" id="SSX01675.1"/>
    </source>
</evidence>
<evidence type="ECO:0000256" key="2">
    <source>
        <dbReference type="ARBA" id="ARBA00006395"/>
    </source>
</evidence>
<comment type="similarity">
    <text evidence="2">Belongs to the RMI1 family.</text>
</comment>
<keyword evidence="4" id="KW-0235">DNA replication</keyword>
<feature type="region of interest" description="Disordered" evidence="7">
    <location>
        <begin position="371"/>
        <end position="400"/>
    </location>
</feature>
<dbReference type="PANTHER" id="PTHR14790">
    <property type="entry name" value="RECQ-MEDIATED GENOME INSTABILITY PROTEIN 1 RMI1"/>
    <property type="match status" value="1"/>
</dbReference>
<keyword evidence="5" id="KW-0539">Nucleus</keyword>
<dbReference type="GO" id="GO:0000724">
    <property type="term" value="P:double-strand break repair via homologous recombination"/>
    <property type="evidence" value="ECO:0007669"/>
    <property type="project" value="TreeGrafter"/>
</dbReference>
<reference evidence="11" key="1">
    <citation type="submission" date="2018-04" db="EMBL/GenBank/DDBJ databases">
        <authorList>
            <person name="Go L.Y."/>
            <person name="Mitchell J.A."/>
        </authorList>
    </citation>
    <scope>NUCLEOTIDE SEQUENCE</scope>
    <source>
        <tissue evidence="11">Whole organism</tissue>
    </source>
</reference>
<evidence type="ECO:0000259" key="8">
    <source>
        <dbReference type="Pfam" id="PF08585"/>
    </source>
</evidence>
<evidence type="ECO:0000259" key="10">
    <source>
        <dbReference type="Pfam" id="PF21000"/>
    </source>
</evidence>
<dbReference type="InterPro" id="IPR049363">
    <property type="entry name" value="RMI1_N"/>
</dbReference>
<dbReference type="Pfam" id="PF21000">
    <property type="entry name" value="RMI1_N_N"/>
    <property type="match status" value="1"/>
</dbReference>
<evidence type="ECO:0000256" key="3">
    <source>
        <dbReference type="ARBA" id="ARBA00018987"/>
    </source>
</evidence>
<dbReference type="GO" id="GO:0031422">
    <property type="term" value="C:RecQ family helicase-topoisomerase III complex"/>
    <property type="evidence" value="ECO:0007669"/>
    <property type="project" value="TreeGrafter"/>
</dbReference>
<organism evidence="11">
    <name type="scientific">Culicoides sonorensis</name>
    <name type="common">Biting midge</name>
    <dbReference type="NCBI Taxonomy" id="179676"/>
    <lineage>
        <taxon>Eukaryota</taxon>
        <taxon>Metazoa</taxon>
        <taxon>Ecdysozoa</taxon>
        <taxon>Arthropoda</taxon>
        <taxon>Hexapoda</taxon>
        <taxon>Insecta</taxon>
        <taxon>Pterygota</taxon>
        <taxon>Neoptera</taxon>
        <taxon>Endopterygota</taxon>
        <taxon>Diptera</taxon>
        <taxon>Nematocera</taxon>
        <taxon>Chironomoidea</taxon>
        <taxon>Ceratopogonidae</taxon>
        <taxon>Ceratopogoninae</taxon>
        <taxon>Culicoides</taxon>
        <taxon>Monoculicoides</taxon>
    </lineage>
</organism>
<dbReference type="GO" id="GO:0000712">
    <property type="term" value="P:resolution of meiotic recombination intermediates"/>
    <property type="evidence" value="ECO:0007669"/>
    <property type="project" value="TreeGrafter"/>
</dbReference>
<dbReference type="InterPro" id="IPR042470">
    <property type="entry name" value="RMI1_N_C_sf"/>
</dbReference>
<dbReference type="GO" id="GO:0016604">
    <property type="term" value="C:nuclear body"/>
    <property type="evidence" value="ECO:0007669"/>
    <property type="project" value="TreeGrafter"/>
</dbReference>
<dbReference type="Pfam" id="PF08585">
    <property type="entry name" value="RMI1_N_C"/>
    <property type="match status" value="1"/>
</dbReference>
<sequence length="591" mass="67592">MNFCFFCKQNKSAEFLNNMTNNLPRISLLRAQLIRQNIRVTNDWLEGCVDYFLQGNPEISDKQLLDETFEQFLLADLNEIGLACIPENVVRVKDLQTIEGRFSVQIQSIMNISESPYDLLQQLYNKKGVDPTDIERENNRNNRATFKKQRMLKLELTDGTHICHAMEYSSIPQLNVNMRPGTKVRIIGPLKCANNVLFLEAKNIEVLGGEVDVLLITNAFENMLLKALNKPLNPNPSLDFIETNQSQSQTQTQNRTMNETTAFNPNSTFNGMRTIDTYLTPNRNPTSNSRVVQQDPFEDEDDAIFADINLEQIIEQRAPVNETRPPPPPQVVVQPNRINFEDEYDEDMEDIEALAMIEQEILAQQQTARITLSPQPGPSNPKRSSTSPVPENSQASKVPKLTGLEDFEEVITLPDFTPPPILYHSVDYKFKLEGCNLLTFDQLKTGVSETDRLNKIFMFFATPSVVTKPLSITENNWILELTLEDVKDDTLQVKMDPKLLETLIGYEAKEIKIMRHKSKTHPNLKEEILDILSKFNTSLRQDRCFWKIKFIEGETVPTVISVVNLKPVYKKILLNKIDAENLTKLRDTVPN</sequence>
<dbReference type="GO" id="GO:0000166">
    <property type="term" value="F:nucleotide binding"/>
    <property type="evidence" value="ECO:0007669"/>
    <property type="project" value="InterPro"/>
</dbReference>